<dbReference type="EMBL" id="UZAJ01017750">
    <property type="protein sequence ID" value="VDO80086.1"/>
    <property type="molecule type" value="Genomic_DNA"/>
</dbReference>
<name>A0A183HWM0_9BILA</name>
<dbReference type="Proteomes" id="UP000267606">
    <property type="component" value="Unassembled WGS sequence"/>
</dbReference>
<protein>
    <submittedName>
        <fullName evidence="1 3">Uncharacterized protein</fullName>
    </submittedName>
</protein>
<evidence type="ECO:0000313" key="3">
    <source>
        <dbReference type="WBParaSite" id="OFLC_0001188201-mRNA-1"/>
    </source>
</evidence>
<dbReference type="AlphaFoldDB" id="A0A183HWM0"/>
<organism evidence="3">
    <name type="scientific">Onchocerca flexuosa</name>
    <dbReference type="NCBI Taxonomy" id="387005"/>
    <lineage>
        <taxon>Eukaryota</taxon>
        <taxon>Metazoa</taxon>
        <taxon>Ecdysozoa</taxon>
        <taxon>Nematoda</taxon>
        <taxon>Chromadorea</taxon>
        <taxon>Rhabditida</taxon>
        <taxon>Spirurina</taxon>
        <taxon>Spiruromorpha</taxon>
        <taxon>Filarioidea</taxon>
        <taxon>Onchocercidae</taxon>
        <taxon>Onchocerca</taxon>
    </lineage>
</organism>
<evidence type="ECO:0000313" key="1">
    <source>
        <dbReference type="EMBL" id="VDO80086.1"/>
    </source>
</evidence>
<gene>
    <name evidence="1" type="ORF">OFLC_LOCUS11881</name>
</gene>
<accession>A0A183HWM0</accession>
<evidence type="ECO:0000313" key="2">
    <source>
        <dbReference type="Proteomes" id="UP000267606"/>
    </source>
</evidence>
<sequence>MGILEISTRSFFVLNHFKWKHCLNFFSKFL</sequence>
<keyword evidence="2" id="KW-1185">Reference proteome</keyword>
<reference evidence="3" key="1">
    <citation type="submission" date="2016-06" db="UniProtKB">
        <authorList>
            <consortium name="WormBaseParasite"/>
        </authorList>
    </citation>
    <scope>IDENTIFICATION</scope>
</reference>
<reference evidence="1 2" key="2">
    <citation type="submission" date="2018-11" db="EMBL/GenBank/DDBJ databases">
        <authorList>
            <consortium name="Pathogen Informatics"/>
        </authorList>
    </citation>
    <scope>NUCLEOTIDE SEQUENCE [LARGE SCALE GENOMIC DNA]</scope>
</reference>
<dbReference type="WBParaSite" id="OFLC_0001188201-mRNA-1">
    <property type="protein sequence ID" value="OFLC_0001188201-mRNA-1"/>
    <property type="gene ID" value="OFLC_0001188201"/>
</dbReference>
<proteinExistence type="predicted"/>